<name>A0A2P8DJ51_9ACTN</name>
<protein>
    <submittedName>
        <fullName evidence="1">Uncharacterized protein</fullName>
    </submittedName>
</protein>
<evidence type="ECO:0000313" key="2">
    <source>
        <dbReference type="Proteomes" id="UP000243528"/>
    </source>
</evidence>
<reference evidence="1 2" key="1">
    <citation type="submission" date="2018-03" db="EMBL/GenBank/DDBJ databases">
        <title>Genomic Encyclopedia of Archaeal and Bacterial Type Strains, Phase II (KMG-II): from individual species to whole genera.</title>
        <authorList>
            <person name="Goeker M."/>
        </authorList>
    </citation>
    <scope>NUCLEOTIDE SEQUENCE [LARGE SCALE GENOMIC DNA]</scope>
    <source>
        <strain evidence="1 2">DSM 45211</strain>
    </source>
</reference>
<gene>
    <name evidence="1" type="ORF">CLV30_12323</name>
</gene>
<keyword evidence="2" id="KW-1185">Reference proteome</keyword>
<dbReference type="AlphaFoldDB" id="A0A2P8DJ51"/>
<dbReference type="Proteomes" id="UP000243528">
    <property type="component" value="Unassembled WGS sequence"/>
</dbReference>
<sequence length="294" mass="30505">MATAAPVPANLPALFDHLVDDAAVFPPGNLPLPSAVTAHLGHRRQWYAPFVGPLLCPSSRLAELGELITGTALDVRVVVDTGTAGVLEAVDTVTGDSRMVLRGVELALRGDPLADTAARAVAAVDAALGGPDDDVPAYVEVPLQPGWERALDVVAEAGHRAKLRTGTPEPGGAPPEADVAAFLTGCLDREVAFKCTAGLHHAVRHTVGDHAEHGFLNVALAVGDILAGAERETAAATLADGDVARVTGRAAELPTATATSVRRWFRSFGSCSIDDPLGELVRLRLVDAPDTLDR</sequence>
<dbReference type="RefSeq" id="WP_165358674.1">
    <property type="nucleotide sequence ID" value="NZ_PYGE01000023.1"/>
</dbReference>
<proteinExistence type="predicted"/>
<dbReference type="EMBL" id="PYGE01000023">
    <property type="protein sequence ID" value="PSK97224.1"/>
    <property type="molecule type" value="Genomic_DNA"/>
</dbReference>
<comment type="caution">
    <text evidence="1">The sequence shown here is derived from an EMBL/GenBank/DDBJ whole genome shotgun (WGS) entry which is preliminary data.</text>
</comment>
<accession>A0A2P8DJ51</accession>
<organism evidence="1 2">
    <name type="scientific">Haloactinopolyspora alba</name>
    <dbReference type="NCBI Taxonomy" id="648780"/>
    <lineage>
        <taxon>Bacteria</taxon>
        <taxon>Bacillati</taxon>
        <taxon>Actinomycetota</taxon>
        <taxon>Actinomycetes</taxon>
        <taxon>Jiangellales</taxon>
        <taxon>Jiangellaceae</taxon>
        <taxon>Haloactinopolyspora</taxon>
    </lineage>
</organism>
<evidence type="ECO:0000313" key="1">
    <source>
        <dbReference type="EMBL" id="PSK97224.1"/>
    </source>
</evidence>